<feature type="compositionally biased region" description="Basic and acidic residues" evidence="1">
    <location>
        <begin position="35"/>
        <end position="51"/>
    </location>
</feature>
<protein>
    <submittedName>
        <fullName evidence="2">Uncharacterized protein</fullName>
    </submittedName>
</protein>
<dbReference type="EMBL" id="JAXQNO010000022">
    <property type="protein sequence ID" value="KAK4767273.1"/>
    <property type="molecule type" value="Genomic_DNA"/>
</dbReference>
<evidence type="ECO:0000313" key="3">
    <source>
        <dbReference type="Proteomes" id="UP001346149"/>
    </source>
</evidence>
<evidence type="ECO:0000313" key="2">
    <source>
        <dbReference type="EMBL" id="KAK4767273.1"/>
    </source>
</evidence>
<proteinExistence type="predicted"/>
<comment type="caution">
    <text evidence="2">The sequence shown here is derived from an EMBL/GenBank/DDBJ whole genome shotgun (WGS) entry which is preliminary data.</text>
</comment>
<dbReference type="Proteomes" id="UP001346149">
    <property type="component" value="Unassembled WGS sequence"/>
</dbReference>
<reference evidence="2 3" key="1">
    <citation type="journal article" date="2023" name="Hortic Res">
        <title>Pangenome of water caltrop reveals structural variations and asymmetric subgenome divergence after allopolyploidization.</title>
        <authorList>
            <person name="Zhang X."/>
            <person name="Chen Y."/>
            <person name="Wang L."/>
            <person name="Yuan Y."/>
            <person name="Fang M."/>
            <person name="Shi L."/>
            <person name="Lu R."/>
            <person name="Comes H.P."/>
            <person name="Ma Y."/>
            <person name="Chen Y."/>
            <person name="Huang G."/>
            <person name="Zhou Y."/>
            <person name="Zheng Z."/>
            <person name="Qiu Y."/>
        </authorList>
    </citation>
    <scope>NUCLEOTIDE SEQUENCE [LARGE SCALE GENOMIC DNA]</scope>
    <source>
        <strain evidence="2">F231</strain>
    </source>
</reference>
<keyword evidence="3" id="KW-1185">Reference proteome</keyword>
<organism evidence="2 3">
    <name type="scientific">Trapa natans</name>
    <name type="common">Water chestnut</name>
    <dbReference type="NCBI Taxonomy" id="22666"/>
    <lineage>
        <taxon>Eukaryota</taxon>
        <taxon>Viridiplantae</taxon>
        <taxon>Streptophyta</taxon>
        <taxon>Embryophyta</taxon>
        <taxon>Tracheophyta</taxon>
        <taxon>Spermatophyta</taxon>
        <taxon>Magnoliopsida</taxon>
        <taxon>eudicotyledons</taxon>
        <taxon>Gunneridae</taxon>
        <taxon>Pentapetalae</taxon>
        <taxon>rosids</taxon>
        <taxon>malvids</taxon>
        <taxon>Myrtales</taxon>
        <taxon>Lythraceae</taxon>
        <taxon>Trapa</taxon>
    </lineage>
</organism>
<accession>A0AAN7KM98</accession>
<feature type="region of interest" description="Disordered" evidence="1">
    <location>
        <begin position="20"/>
        <end position="51"/>
    </location>
</feature>
<feature type="region of interest" description="Disordered" evidence="1">
    <location>
        <begin position="122"/>
        <end position="141"/>
    </location>
</feature>
<evidence type="ECO:0000256" key="1">
    <source>
        <dbReference type="SAM" id="MobiDB-lite"/>
    </source>
</evidence>
<dbReference type="PANTHER" id="PTHR34539">
    <property type="entry name" value="T6J4.11 PROTEIN"/>
    <property type="match status" value="1"/>
</dbReference>
<dbReference type="PANTHER" id="PTHR34539:SF15">
    <property type="match status" value="1"/>
</dbReference>
<sequence>MAEVSWKENKRTRYGSDLTDIDELCAGGPNPGSPEPKRLRIDPDLESPEARRIHDDLLNILDDSDGASERDPAIQGLDLVIKSFEEEIGIPDQPPAMLDLWSDLPVAQTELGYLLEASDDELGLPPSFGSPEEGQKPDPAVPPVTSAVEFEINGCSAFENELSNYDSFELGIGTVSDFNSYDNTNDNQFAAVGGFYDYTDDGFDGGDVSELLWRQESLPAI</sequence>
<name>A0AAN7KM98_TRANT</name>
<dbReference type="AlphaFoldDB" id="A0AAN7KM98"/>
<gene>
    <name evidence="2" type="ORF">SAY86_015023</name>
</gene>